<dbReference type="AlphaFoldDB" id="A0A9P1CRV3"/>
<protein>
    <submittedName>
        <fullName evidence="4">SET domain-containing protein L678</fullName>
    </submittedName>
</protein>
<dbReference type="Gene3D" id="1.25.40.10">
    <property type="entry name" value="Tetratricopeptide repeat domain"/>
    <property type="match status" value="1"/>
</dbReference>
<evidence type="ECO:0000313" key="5">
    <source>
        <dbReference type="Proteomes" id="UP001152797"/>
    </source>
</evidence>
<keyword evidence="5" id="KW-1185">Reference proteome</keyword>
<accession>A0A9P1CRV3</accession>
<dbReference type="InterPro" id="IPR001214">
    <property type="entry name" value="SET_dom"/>
</dbReference>
<evidence type="ECO:0000313" key="2">
    <source>
        <dbReference type="EMBL" id="CAI3995813.1"/>
    </source>
</evidence>
<name>A0A9P1CRV3_9DINO</name>
<dbReference type="EMBL" id="CAMXCT030002116">
    <property type="protein sequence ID" value="CAL4783125.1"/>
    <property type="molecule type" value="Genomic_DNA"/>
</dbReference>
<evidence type="ECO:0000259" key="1">
    <source>
        <dbReference type="Pfam" id="PF00856"/>
    </source>
</evidence>
<feature type="domain" description="SET" evidence="1">
    <location>
        <begin position="112"/>
        <end position="197"/>
    </location>
</feature>
<dbReference type="OrthoDB" id="448599at2759"/>
<dbReference type="EMBL" id="CAMXCT020002116">
    <property type="protein sequence ID" value="CAL1149188.1"/>
    <property type="molecule type" value="Genomic_DNA"/>
</dbReference>
<proteinExistence type="predicted"/>
<reference evidence="2" key="1">
    <citation type="submission" date="2022-10" db="EMBL/GenBank/DDBJ databases">
        <authorList>
            <person name="Chen Y."/>
            <person name="Dougan E. K."/>
            <person name="Chan C."/>
            <person name="Rhodes N."/>
            <person name="Thang M."/>
        </authorList>
    </citation>
    <scope>NUCLEOTIDE SEQUENCE</scope>
</reference>
<dbReference type="EMBL" id="CAMXCT010002116">
    <property type="protein sequence ID" value="CAI3995813.1"/>
    <property type="molecule type" value="Genomic_DNA"/>
</dbReference>
<dbReference type="InterPro" id="IPR050869">
    <property type="entry name" value="H3K4_H4K5_MeTrfase"/>
</dbReference>
<evidence type="ECO:0000313" key="4">
    <source>
        <dbReference type="EMBL" id="CAL4783125.1"/>
    </source>
</evidence>
<dbReference type="Gene3D" id="2.170.270.10">
    <property type="entry name" value="SET domain"/>
    <property type="match status" value="1"/>
</dbReference>
<sequence>MPSVRSHKQIWQPVPGQPGQRWGALELQHVPGGGLCWVASHALSRGEILESGEAPLACWSLIPGKQMEASCRAFLQLSARKQHVWQRLTSGDSNMPEAQHLLASSNAIASKVAGELHHGHCGVDVRATEKASMVAKAAIIAHLNAFCTEHGLAIYENCSRFNHSCVPNAEYGVNEQGHMKVRVIKPVAQGEKVCFSYLGDSLLSREPRQQFLRHRYFFDCACDLCSLPEDVLAGRACCDTQRLLPSETCSHCGSGQDIDSADLLERSVATLAMQGEPSEHEIQQLQETCRKLHLQFHAVAARLSLLSFHARVAMLAQIGMNLELVYKAWEDLQFLRGCTFAVRTY</sequence>
<gene>
    <name evidence="2" type="ORF">C1SCF055_LOCUS22339</name>
</gene>
<dbReference type="GO" id="GO:0005634">
    <property type="term" value="C:nucleus"/>
    <property type="evidence" value="ECO:0007669"/>
    <property type="project" value="TreeGrafter"/>
</dbReference>
<dbReference type="PANTHER" id="PTHR12197:SF251">
    <property type="entry name" value="EG:BACR7C10.4 PROTEIN"/>
    <property type="match status" value="1"/>
</dbReference>
<organism evidence="2">
    <name type="scientific">Cladocopium goreaui</name>
    <dbReference type="NCBI Taxonomy" id="2562237"/>
    <lineage>
        <taxon>Eukaryota</taxon>
        <taxon>Sar</taxon>
        <taxon>Alveolata</taxon>
        <taxon>Dinophyceae</taxon>
        <taxon>Suessiales</taxon>
        <taxon>Symbiodiniaceae</taxon>
        <taxon>Cladocopium</taxon>
    </lineage>
</organism>
<comment type="caution">
    <text evidence="2">The sequence shown here is derived from an EMBL/GenBank/DDBJ whole genome shotgun (WGS) entry which is preliminary data.</text>
</comment>
<dbReference type="InterPro" id="IPR011990">
    <property type="entry name" value="TPR-like_helical_dom_sf"/>
</dbReference>
<dbReference type="SUPFAM" id="SSF82199">
    <property type="entry name" value="SET domain"/>
    <property type="match status" value="1"/>
</dbReference>
<evidence type="ECO:0000313" key="3">
    <source>
        <dbReference type="EMBL" id="CAL1149188.1"/>
    </source>
</evidence>
<dbReference type="PANTHER" id="PTHR12197">
    <property type="entry name" value="HISTONE-LYSINE N-METHYLTRANSFERASE SMYD"/>
    <property type="match status" value="1"/>
</dbReference>
<dbReference type="Proteomes" id="UP001152797">
    <property type="component" value="Unassembled WGS sequence"/>
</dbReference>
<dbReference type="InterPro" id="IPR046341">
    <property type="entry name" value="SET_dom_sf"/>
</dbReference>
<dbReference type="CDD" id="cd20071">
    <property type="entry name" value="SET_SMYD"/>
    <property type="match status" value="1"/>
</dbReference>
<dbReference type="Pfam" id="PF00856">
    <property type="entry name" value="SET"/>
    <property type="match status" value="1"/>
</dbReference>
<reference evidence="3" key="2">
    <citation type="submission" date="2024-04" db="EMBL/GenBank/DDBJ databases">
        <authorList>
            <person name="Chen Y."/>
            <person name="Shah S."/>
            <person name="Dougan E. K."/>
            <person name="Thang M."/>
            <person name="Chan C."/>
        </authorList>
    </citation>
    <scope>NUCLEOTIDE SEQUENCE [LARGE SCALE GENOMIC DNA]</scope>
</reference>